<feature type="domain" description="Mechanosensitive ion channel MscS C-terminal" evidence="12">
    <location>
        <begin position="1034"/>
        <end position="1117"/>
    </location>
</feature>
<evidence type="ECO:0000313" key="14">
    <source>
        <dbReference type="EMBL" id="KXX64663.1"/>
    </source>
</evidence>
<feature type="transmembrane region" description="Helical" evidence="8">
    <location>
        <begin position="566"/>
        <end position="588"/>
    </location>
</feature>
<sequence>MVPDVLSDSCSRPPRHPWINLLPWLLLALFVVPPAGADTRTEPTTANLPTMAQVEARATEVENSTALDESAKTTLLELYRRTRASLEDTRNFDLKAEEFARSLESAPRQRRALERELEAARAATTTPEEVIPDDLTSEAIAQRLNKALADVAVEETRLGELEKLTQATENRPAAARARMTEVKQALDQLGDPPSVDTGELNGQSGDFVQAQRWAHQARRQALWSEAQMLEQELLSQPARIALYQVRRDLAALRLKRLKTYQRALEELQNQRRNAEAEAAQRASEQAQREAADKHPLVRRETQTNAEISASLAQIAKQLETLNEHQARIESERKRIEEDFRGAQQRLEAAGLSRALGQVLLDRRTQLPDLRQYRKDIDTREDAIAEATLRQIRYREEQRRLRDRERYLDELIVDVPEGERAQVREQLDEVLDQRRRLIAQSLDIEDDYVRQLSDLNYVTDQVVSLAETYDDFLAERLLWVRSAPPIGAETLTSLPAATLWLLSWEGAWEAVAATLLERLQHAWTFWAGLILVAALLWRLTALRRAIRATAEPLRRVRTDGIQHTVKAIALTLLMALPAPLLMALLGMQLQASTEATPFTRAFASALTEVAGGLYFLLAFRGLCITGGVADRHFRWSTATLARIRHAIDWFSGYIVPVSLVAVAAYENNNPVDTGELMRLTLVACMLGFTAFFWHLLNPAKGLFKGIIAERPEGWLNRLRHIWFPFVVGAPLALAGLALAGYVYTAGMLFRSLVAQTWLVLTLLVLHQTIVRWLIVTRRRLALQAALERQAARRAQSSEPSTPTEVVQLEESEPDLAAMDEQTRRLINASIFFAAVVGLWITWSDVLPAFSMLERFALWHYEGTVEGVTQLVPVTAADVGLVFVIIFVATVAAKNLPALIEFLLLQSEAVSAGGRYAIKTLASYTITAVAFLLAFSTLGLSWSQVQWLVAALSVGIGFGLQEIVANFISGLIILFERPVRVGDIVTIGDTTGVVTNIQIRATTIRNWDKQELLVPNKEFITGRLLNWSLTDQQNRVTIPVGIAYGSDTRRALEILTQVAEQHEKVLDDPAPLLSFEGFGDNALTLVMRCYLDSLDGRIAIITELHQTIYDRFNEAGIEIAFPQRDVHLSADAPLEVRLHRAARAQLGSGDVPLKTAGTD</sequence>
<evidence type="ECO:0000256" key="4">
    <source>
        <dbReference type="ARBA" id="ARBA00022692"/>
    </source>
</evidence>
<dbReference type="InterPro" id="IPR024393">
    <property type="entry name" value="MscS_porin"/>
</dbReference>
<dbReference type="InterPro" id="IPR011066">
    <property type="entry name" value="MscS_channel_C_sf"/>
</dbReference>
<feature type="transmembrane region" description="Helical" evidence="8">
    <location>
        <begin position="600"/>
        <end position="624"/>
    </location>
</feature>
<feature type="domain" description="Mechanosensitive ion channel MscS porin" evidence="11">
    <location>
        <begin position="60"/>
        <end position="298"/>
    </location>
</feature>
<feature type="transmembrane region" description="Helical" evidence="8">
    <location>
        <begin position="879"/>
        <end position="902"/>
    </location>
</feature>
<feature type="compositionally biased region" description="Basic and acidic residues" evidence="7">
    <location>
        <begin position="286"/>
        <end position="301"/>
    </location>
</feature>
<evidence type="ECO:0000256" key="1">
    <source>
        <dbReference type="ARBA" id="ARBA00004651"/>
    </source>
</evidence>
<protein>
    <submittedName>
        <fullName evidence="14">Mechanosensitive ion channel protein MscS</fullName>
    </submittedName>
</protein>
<evidence type="ECO:0000259" key="9">
    <source>
        <dbReference type="Pfam" id="PF00924"/>
    </source>
</evidence>
<feature type="transmembrane region" description="Helical" evidence="8">
    <location>
        <begin position="754"/>
        <end position="773"/>
    </location>
</feature>
<proteinExistence type="inferred from homology"/>
<evidence type="ECO:0000313" key="15">
    <source>
        <dbReference type="Proteomes" id="UP000075766"/>
    </source>
</evidence>
<feature type="transmembrane region" description="Helical" evidence="8">
    <location>
        <begin position="945"/>
        <end position="973"/>
    </location>
</feature>
<dbReference type="Pfam" id="PF12794">
    <property type="entry name" value="MscS_TM"/>
    <property type="match status" value="1"/>
</dbReference>
<feature type="transmembrane region" description="Helical" evidence="8">
    <location>
        <begin position="720"/>
        <end position="742"/>
    </location>
</feature>
<feature type="transmembrane region" description="Helical" evidence="8">
    <location>
        <begin position="676"/>
        <end position="695"/>
    </location>
</feature>
<feature type="transmembrane region" description="Helical" evidence="8">
    <location>
        <begin position="824"/>
        <end position="841"/>
    </location>
</feature>
<evidence type="ECO:0000259" key="10">
    <source>
        <dbReference type="Pfam" id="PF12794"/>
    </source>
</evidence>
<keyword evidence="3" id="KW-1003">Cell membrane</keyword>
<comment type="similarity">
    <text evidence="2">Belongs to the MscS (TC 1.A.23) family.</text>
</comment>
<keyword evidence="4 8" id="KW-0812">Transmembrane</keyword>
<dbReference type="SUPFAM" id="SSF82861">
    <property type="entry name" value="Mechanosensitive channel protein MscS (YggB), transmembrane region"/>
    <property type="match status" value="1"/>
</dbReference>
<comment type="caution">
    <text evidence="14">The sequence shown here is derived from an EMBL/GenBank/DDBJ whole genome shotgun (WGS) entry which is preliminary data.</text>
</comment>
<evidence type="ECO:0000259" key="13">
    <source>
        <dbReference type="Pfam" id="PF21088"/>
    </source>
</evidence>
<reference evidence="14 15" key="1">
    <citation type="submission" date="2016-02" db="EMBL/GenBank/DDBJ databases">
        <title>Genome sequence of Marichromatium gracile YL-28, a purple sulfur bacterium.</title>
        <authorList>
            <person name="Zhao C."/>
            <person name="Hong X."/>
            <person name="Chen S."/>
            <person name="Yang S."/>
        </authorList>
    </citation>
    <scope>NUCLEOTIDE SEQUENCE [LARGE SCALE GENOMIC DNA]</scope>
    <source>
        <strain evidence="14 15">YL28</strain>
    </source>
</reference>
<feature type="compositionally biased region" description="Low complexity" evidence="7">
    <location>
        <begin position="276"/>
        <end position="285"/>
    </location>
</feature>
<keyword evidence="6 8" id="KW-0472">Membrane</keyword>
<dbReference type="Pfam" id="PF00924">
    <property type="entry name" value="MS_channel_2nd"/>
    <property type="match status" value="1"/>
</dbReference>
<name>A0ABR5VG03_MARGR</name>
<evidence type="ECO:0000256" key="2">
    <source>
        <dbReference type="ARBA" id="ARBA00008017"/>
    </source>
</evidence>
<feature type="transmembrane region" description="Helical" evidence="8">
    <location>
        <begin position="914"/>
        <end position="933"/>
    </location>
</feature>
<feature type="transmembrane region" description="Helical" evidence="8">
    <location>
        <begin position="522"/>
        <end position="545"/>
    </location>
</feature>
<evidence type="ECO:0000256" key="5">
    <source>
        <dbReference type="ARBA" id="ARBA00022989"/>
    </source>
</evidence>
<dbReference type="Pfam" id="PF21088">
    <property type="entry name" value="MS_channel_1st"/>
    <property type="match status" value="1"/>
</dbReference>
<evidence type="ECO:0000256" key="6">
    <source>
        <dbReference type="ARBA" id="ARBA00023136"/>
    </source>
</evidence>
<evidence type="ECO:0000259" key="11">
    <source>
        <dbReference type="Pfam" id="PF12795"/>
    </source>
</evidence>
<feature type="transmembrane region" description="Helical" evidence="8">
    <location>
        <begin position="645"/>
        <end position="664"/>
    </location>
</feature>
<feature type="domain" description="Mechanosensitive ion channel transmembrane helices 2/3" evidence="13">
    <location>
        <begin position="919"/>
        <end position="959"/>
    </location>
</feature>
<dbReference type="Proteomes" id="UP000075766">
    <property type="component" value="Unassembled WGS sequence"/>
</dbReference>
<dbReference type="PANTHER" id="PTHR30347">
    <property type="entry name" value="POTASSIUM CHANNEL RELATED"/>
    <property type="match status" value="1"/>
</dbReference>
<dbReference type="PANTHER" id="PTHR30347:SF1">
    <property type="entry name" value="MECHANOSENSITIVE CHANNEL MSCK"/>
    <property type="match status" value="1"/>
</dbReference>
<dbReference type="InterPro" id="IPR025692">
    <property type="entry name" value="MscS_IM_dom1"/>
</dbReference>
<dbReference type="InterPro" id="IPR023408">
    <property type="entry name" value="MscS_beta-dom_sf"/>
</dbReference>
<evidence type="ECO:0000259" key="12">
    <source>
        <dbReference type="Pfam" id="PF21082"/>
    </source>
</evidence>
<dbReference type="InterPro" id="IPR049142">
    <property type="entry name" value="MS_channel_1st"/>
</dbReference>
<dbReference type="Gene3D" id="2.30.30.60">
    <property type="match status" value="1"/>
</dbReference>
<feature type="domain" description="Mechanosensitive ion channel MscS" evidence="9">
    <location>
        <begin position="961"/>
        <end position="1026"/>
    </location>
</feature>
<feature type="region of interest" description="Disordered" evidence="7">
    <location>
        <begin position="274"/>
        <end position="303"/>
    </location>
</feature>
<dbReference type="SUPFAM" id="SSF82689">
    <property type="entry name" value="Mechanosensitive channel protein MscS (YggB), C-terminal domain"/>
    <property type="match status" value="1"/>
</dbReference>
<dbReference type="InterPro" id="IPR011014">
    <property type="entry name" value="MscS_channel_TM-2"/>
</dbReference>
<dbReference type="Gene3D" id="1.10.287.1260">
    <property type="match status" value="1"/>
</dbReference>
<organism evidence="14 15">
    <name type="scientific">Marichromatium gracile</name>
    <name type="common">Chromatium gracile</name>
    <dbReference type="NCBI Taxonomy" id="1048"/>
    <lineage>
        <taxon>Bacteria</taxon>
        <taxon>Pseudomonadati</taxon>
        <taxon>Pseudomonadota</taxon>
        <taxon>Gammaproteobacteria</taxon>
        <taxon>Chromatiales</taxon>
        <taxon>Chromatiaceae</taxon>
        <taxon>Marichromatium</taxon>
    </lineage>
</organism>
<keyword evidence="15" id="KW-1185">Reference proteome</keyword>
<evidence type="ECO:0000256" key="8">
    <source>
        <dbReference type="SAM" id="Phobius"/>
    </source>
</evidence>
<comment type="subcellular location">
    <subcellularLocation>
        <location evidence="1">Cell membrane</location>
        <topology evidence="1">Multi-pass membrane protein</topology>
    </subcellularLocation>
</comment>
<evidence type="ECO:0000256" key="3">
    <source>
        <dbReference type="ARBA" id="ARBA00022475"/>
    </source>
</evidence>
<dbReference type="InterPro" id="IPR049278">
    <property type="entry name" value="MS_channel_C"/>
</dbReference>
<dbReference type="EMBL" id="LSYU01000049">
    <property type="protein sequence ID" value="KXX64663.1"/>
    <property type="molecule type" value="Genomic_DNA"/>
</dbReference>
<evidence type="ECO:0000256" key="7">
    <source>
        <dbReference type="SAM" id="MobiDB-lite"/>
    </source>
</evidence>
<dbReference type="InterPro" id="IPR006685">
    <property type="entry name" value="MscS_channel_2nd"/>
</dbReference>
<dbReference type="InterPro" id="IPR010920">
    <property type="entry name" value="LSM_dom_sf"/>
</dbReference>
<dbReference type="InterPro" id="IPR052702">
    <property type="entry name" value="MscS-like_channel"/>
</dbReference>
<dbReference type="Pfam" id="PF12795">
    <property type="entry name" value="MscS_porin"/>
    <property type="match status" value="1"/>
</dbReference>
<dbReference type="Gene3D" id="3.30.70.100">
    <property type="match status" value="1"/>
</dbReference>
<feature type="domain" description="Mechanosensitive ion channel inner membrane" evidence="10">
    <location>
        <begin position="522"/>
        <end position="857"/>
    </location>
</feature>
<accession>A0ABR5VG03</accession>
<dbReference type="SUPFAM" id="SSF50182">
    <property type="entry name" value="Sm-like ribonucleoproteins"/>
    <property type="match status" value="1"/>
</dbReference>
<dbReference type="Pfam" id="PF21082">
    <property type="entry name" value="MS_channel_3rd"/>
    <property type="match status" value="1"/>
</dbReference>
<gene>
    <name evidence="14" type="ORF">AY586_12955</name>
</gene>
<keyword evidence="5 8" id="KW-1133">Transmembrane helix</keyword>